<evidence type="ECO:0000313" key="9">
    <source>
        <dbReference type="Proteomes" id="UP000503011"/>
    </source>
</evidence>
<sequence length="362" mass="39265">MSALSDQLLVVAIMSYVAAMVCHAAEYAFGNQSHIGRAASRPARELVAVGGGSTAVLDEVVEEVDEAPPPRRDRAAIAGMAAVVVTAIAALVHLGTLVTRGIAAERMPWGNMYEFVLSVTFVGTAAWLVVLSRRPAIRHLGLFVATAMVLLLGIAGMVLYTEVAPLVPALKSTWFIVHVMAAVLSSGIFLLGFVPAAMFLIRSGYDRGKRAFPYSLGRRVPEAAALDRLTFRLHAFAFPIWTFGALIAGPIWAEAAWGRYWGWDPKEVWAFISWIVYAGYLHARATPSVKRTTATWIAVIGWLTMLMNLFGVNIFFTGLHSYGACRAESGWNCRSGPGLRNNKNQIGDGFEDLSNFGRFLGA</sequence>
<dbReference type="AlphaFoldDB" id="A0A6F8YJJ1"/>
<dbReference type="EMBL" id="AP022871">
    <property type="protein sequence ID" value="BCB86304.1"/>
    <property type="molecule type" value="Genomic_DNA"/>
</dbReference>
<accession>A0A6F8YJJ1</accession>
<evidence type="ECO:0000256" key="3">
    <source>
        <dbReference type="ARBA" id="ARBA00022748"/>
    </source>
</evidence>
<feature type="transmembrane region" description="Helical" evidence="6">
    <location>
        <begin position="295"/>
        <end position="316"/>
    </location>
</feature>
<dbReference type="InterPro" id="IPR002541">
    <property type="entry name" value="Cyt_c_assembly"/>
</dbReference>
<feature type="transmembrane region" description="Helical" evidence="6">
    <location>
        <begin position="6"/>
        <end position="29"/>
    </location>
</feature>
<proteinExistence type="predicted"/>
<keyword evidence="2 6" id="KW-0812">Transmembrane</keyword>
<feature type="transmembrane region" description="Helical" evidence="6">
    <location>
        <begin position="115"/>
        <end position="133"/>
    </location>
</feature>
<dbReference type="InterPro" id="IPR045062">
    <property type="entry name" value="Cyt_c_biogenesis_CcsA/CcmC"/>
</dbReference>
<dbReference type="GO" id="GO:0017004">
    <property type="term" value="P:cytochrome complex assembly"/>
    <property type="evidence" value="ECO:0007669"/>
    <property type="project" value="UniProtKB-KW"/>
</dbReference>
<feature type="transmembrane region" description="Helical" evidence="6">
    <location>
        <begin position="233"/>
        <end position="253"/>
    </location>
</feature>
<feature type="transmembrane region" description="Helical" evidence="6">
    <location>
        <begin position="268"/>
        <end position="283"/>
    </location>
</feature>
<reference evidence="8 9" key="1">
    <citation type="submission" date="2020-03" db="EMBL/GenBank/DDBJ databases">
        <title>Whole genome shotgun sequence of Phytohabitans suffuscus NBRC 105367.</title>
        <authorList>
            <person name="Komaki H."/>
            <person name="Tamura T."/>
        </authorList>
    </citation>
    <scope>NUCLEOTIDE SEQUENCE [LARGE SCALE GENOMIC DNA]</scope>
    <source>
        <strain evidence="8 9">NBRC 105367</strain>
    </source>
</reference>
<dbReference type="GO" id="GO:0020037">
    <property type="term" value="F:heme binding"/>
    <property type="evidence" value="ECO:0007669"/>
    <property type="project" value="InterPro"/>
</dbReference>
<feature type="transmembrane region" description="Helical" evidence="6">
    <location>
        <begin position="140"/>
        <end position="161"/>
    </location>
</feature>
<feature type="transmembrane region" description="Helical" evidence="6">
    <location>
        <begin position="173"/>
        <end position="201"/>
    </location>
</feature>
<evidence type="ECO:0000256" key="6">
    <source>
        <dbReference type="SAM" id="Phobius"/>
    </source>
</evidence>
<dbReference type="PANTHER" id="PTHR30071:SF1">
    <property type="entry name" value="CYTOCHROME B_B6 PROTEIN-RELATED"/>
    <property type="match status" value="1"/>
</dbReference>
<dbReference type="PANTHER" id="PTHR30071">
    <property type="entry name" value="HEME EXPORTER PROTEIN C"/>
    <property type="match status" value="1"/>
</dbReference>
<gene>
    <name evidence="8" type="ORF">Psuf_036170</name>
</gene>
<keyword evidence="9" id="KW-1185">Reference proteome</keyword>
<keyword evidence="3" id="KW-0201">Cytochrome c-type biogenesis</keyword>
<feature type="domain" description="Cytochrome c assembly protein" evidence="7">
    <location>
        <begin position="109"/>
        <end position="320"/>
    </location>
</feature>
<keyword evidence="4 6" id="KW-1133">Transmembrane helix</keyword>
<dbReference type="InterPro" id="IPR017562">
    <property type="entry name" value="Cyt_c_biogenesis_CcsA"/>
</dbReference>
<dbReference type="GO" id="GO:0005886">
    <property type="term" value="C:plasma membrane"/>
    <property type="evidence" value="ECO:0007669"/>
    <property type="project" value="TreeGrafter"/>
</dbReference>
<evidence type="ECO:0000259" key="7">
    <source>
        <dbReference type="Pfam" id="PF01578"/>
    </source>
</evidence>
<protein>
    <submittedName>
        <fullName evidence="8">C-type cytochrome biogenesis protein CcsB</fullName>
    </submittedName>
</protein>
<dbReference type="NCBIfam" id="TIGR03144">
    <property type="entry name" value="cytochr_II_ccsB"/>
    <property type="match status" value="1"/>
</dbReference>
<dbReference type="Pfam" id="PF01578">
    <property type="entry name" value="Cytochrom_C_asm"/>
    <property type="match status" value="1"/>
</dbReference>
<comment type="subcellular location">
    <subcellularLocation>
        <location evidence="1">Membrane</location>
        <topology evidence="1">Multi-pass membrane protein</topology>
    </subcellularLocation>
</comment>
<dbReference type="Proteomes" id="UP000503011">
    <property type="component" value="Chromosome"/>
</dbReference>
<reference evidence="8 9" key="2">
    <citation type="submission" date="2020-03" db="EMBL/GenBank/DDBJ databases">
        <authorList>
            <person name="Ichikawa N."/>
            <person name="Kimura A."/>
            <person name="Kitahashi Y."/>
            <person name="Uohara A."/>
        </authorList>
    </citation>
    <scope>NUCLEOTIDE SEQUENCE [LARGE SCALE GENOMIC DNA]</scope>
    <source>
        <strain evidence="8 9">NBRC 105367</strain>
    </source>
</reference>
<evidence type="ECO:0000256" key="1">
    <source>
        <dbReference type="ARBA" id="ARBA00004141"/>
    </source>
</evidence>
<evidence type="ECO:0000313" key="8">
    <source>
        <dbReference type="EMBL" id="BCB86304.1"/>
    </source>
</evidence>
<name>A0A6F8YJJ1_9ACTN</name>
<evidence type="ECO:0000256" key="4">
    <source>
        <dbReference type="ARBA" id="ARBA00022989"/>
    </source>
</evidence>
<dbReference type="KEGG" id="psuu:Psuf_036170"/>
<keyword evidence="5 6" id="KW-0472">Membrane</keyword>
<evidence type="ECO:0000256" key="5">
    <source>
        <dbReference type="ARBA" id="ARBA00023136"/>
    </source>
</evidence>
<evidence type="ECO:0000256" key="2">
    <source>
        <dbReference type="ARBA" id="ARBA00022692"/>
    </source>
</evidence>
<organism evidence="8 9">
    <name type="scientific">Phytohabitans suffuscus</name>
    <dbReference type="NCBI Taxonomy" id="624315"/>
    <lineage>
        <taxon>Bacteria</taxon>
        <taxon>Bacillati</taxon>
        <taxon>Actinomycetota</taxon>
        <taxon>Actinomycetes</taxon>
        <taxon>Micromonosporales</taxon>
        <taxon>Micromonosporaceae</taxon>
    </lineage>
</organism>
<feature type="transmembrane region" description="Helical" evidence="6">
    <location>
        <begin position="75"/>
        <end position="95"/>
    </location>
</feature>